<dbReference type="Proteomes" id="UP000255529">
    <property type="component" value="Unassembled WGS sequence"/>
</dbReference>
<evidence type="ECO:0000313" key="1">
    <source>
        <dbReference type="EMBL" id="SUI69557.1"/>
    </source>
</evidence>
<dbReference type="AlphaFoldDB" id="A0A379ZW68"/>
<organism evidence="1 2">
    <name type="scientific">Serratia quinivorans</name>
    <dbReference type="NCBI Taxonomy" id="137545"/>
    <lineage>
        <taxon>Bacteria</taxon>
        <taxon>Pseudomonadati</taxon>
        <taxon>Pseudomonadota</taxon>
        <taxon>Gammaproteobacteria</taxon>
        <taxon>Enterobacterales</taxon>
        <taxon>Yersiniaceae</taxon>
        <taxon>Serratia</taxon>
    </lineage>
</organism>
<evidence type="ECO:0000313" key="2">
    <source>
        <dbReference type="Proteomes" id="UP000255529"/>
    </source>
</evidence>
<name>A0A379ZW68_9GAMM</name>
<reference evidence="1 2" key="1">
    <citation type="submission" date="2018-06" db="EMBL/GenBank/DDBJ databases">
        <authorList>
            <consortium name="Pathogen Informatics"/>
            <person name="Doyle S."/>
        </authorList>
    </citation>
    <scope>NUCLEOTIDE SEQUENCE [LARGE SCALE GENOMIC DNA]</scope>
    <source>
        <strain evidence="1 2">NCTC11544</strain>
    </source>
</reference>
<accession>A0A379ZW68</accession>
<protein>
    <submittedName>
        <fullName evidence="1">Uncharacterized protein</fullName>
    </submittedName>
</protein>
<dbReference type="EMBL" id="UGYN01000002">
    <property type="protein sequence ID" value="SUI69557.1"/>
    <property type="molecule type" value="Genomic_DNA"/>
</dbReference>
<proteinExistence type="predicted"/>
<sequence>MDIDIDFKLEGVEEKQRIESHIVQALIDKAIQVILKYGELN</sequence>
<gene>
    <name evidence="1" type="ORF">NCTC11544_03056</name>
</gene>
<dbReference type="RefSeq" id="WP_261133316.1">
    <property type="nucleotide sequence ID" value="NZ_CAMIRF010000005.1"/>
</dbReference>